<dbReference type="EMBL" id="CAJNRD030000100">
    <property type="protein sequence ID" value="CAG5070423.1"/>
    <property type="molecule type" value="Genomic_DNA"/>
</dbReference>
<evidence type="ECO:0000313" key="1">
    <source>
        <dbReference type="EMBL" id="CAG5070423.1"/>
    </source>
</evidence>
<evidence type="ECO:0000313" key="2">
    <source>
        <dbReference type="Proteomes" id="UP000786811"/>
    </source>
</evidence>
<gene>
    <name evidence="1" type="ORF">HICCMSTLAB_LOCUS12</name>
</gene>
<dbReference type="Proteomes" id="UP000786811">
    <property type="component" value="Unassembled WGS sequence"/>
</dbReference>
<organism evidence="1 2">
    <name type="scientific">Cotesia congregata</name>
    <name type="common">Parasitoid wasp</name>
    <name type="synonym">Apanteles congregatus</name>
    <dbReference type="NCBI Taxonomy" id="51543"/>
    <lineage>
        <taxon>Eukaryota</taxon>
        <taxon>Metazoa</taxon>
        <taxon>Ecdysozoa</taxon>
        <taxon>Arthropoda</taxon>
        <taxon>Hexapoda</taxon>
        <taxon>Insecta</taxon>
        <taxon>Pterygota</taxon>
        <taxon>Neoptera</taxon>
        <taxon>Endopterygota</taxon>
        <taxon>Hymenoptera</taxon>
        <taxon>Apocrita</taxon>
        <taxon>Ichneumonoidea</taxon>
        <taxon>Braconidae</taxon>
        <taxon>Microgastrinae</taxon>
        <taxon>Cotesia</taxon>
    </lineage>
</organism>
<protein>
    <submittedName>
        <fullName evidence="1">Uncharacterized protein</fullName>
    </submittedName>
</protein>
<name>A0A8J2H4U1_COTCN</name>
<comment type="caution">
    <text evidence="1">The sequence shown here is derived from an EMBL/GenBank/DDBJ whole genome shotgun (WGS) entry which is preliminary data.</text>
</comment>
<keyword evidence="2" id="KW-1185">Reference proteome</keyword>
<sequence>MIVRMFSSTK</sequence>
<proteinExistence type="predicted"/>
<accession>A0A8J2H4U1</accession>
<reference evidence="1" key="1">
    <citation type="submission" date="2021-04" db="EMBL/GenBank/DDBJ databases">
        <authorList>
            <person name="Chebbi M.A.C M."/>
        </authorList>
    </citation>
    <scope>NUCLEOTIDE SEQUENCE</scope>
</reference>